<dbReference type="InterPro" id="IPR046859">
    <property type="entry name" value="RGPA/RALGAPB_N"/>
</dbReference>
<dbReference type="Pfam" id="PF20412">
    <property type="entry name" value="RALGAPB_N"/>
    <property type="match status" value="1"/>
</dbReference>
<dbReference type="STRING" id="6184.A0A430Q4K3"/>
<organism evidence="2 3">
    <name type="scientific">Schistosoma bovis</name>
    <name type="common">Blood fluke</name>
    <dbReference type="NCBI Taxonomy" id="6184"/>
    <lineage>
        <taxon>Eukaryota</taxon>
        <taxon>Metazoa</taxon>
        <taxon>Spiralia</taxon>
        <taxon>Lophotrochozoa</taxon>
        <taxon>Platyhelminthes</taxon>
        <taxon>Trematoda</taxon>
        <taxon>Digenea</taxon>
        <taxon>Strigeidida</taxon>
        <taxon>Schistosomatoidea</taxon>
        <taxon>Schistosomatidae</taxon>
        <taxon>Schistosoma</taxon>
    </lineage>
</organism>
<comment type="caution">
    <text evidence="2">The sequence shown here is derived from an EMBL/GenBank/DDBJ whole genome shotgun (WGS) entry which is preliminary data.</text>
</comment>
<accession>A0A430Q4K3</accession>
<dbReference type="EMBL" id="QMKO01002760">
    <property type="protein sequence ID" value="RTG82630.1"/>
    <property type="molecule type" value="Genomic_DNA"/>
</dbReference>
<feature type="non-terminal residue" evidence="2">
    <location>
        <position position="1694"/>
    </location>
</feature>
<evidence type="ECO:0000313" key="2">
    <source>
        <dbReference type="EMBL" id="RTG82630.1"/>
    </source>
</evidence>
<evidence type="ECO:0000259" key="1">
    <source>
        <dbReference type="Pfam" id="PF20412"/>
    </source>
</evidence>
<keyword evidence="3" id="KW-1185">Reference proteome</keyword>
<feature type="domain" description="Ral GTPase-activating protein subunit alpha/beta N-terminal" evidence="1">
    <location>
        <begin position="595"/>
        <end position="719"/>
    </location>
</feature>
<gene>
    <name evidence="2" type="ORF">DC041_0004402</name>
</gene>
<reference evidence="2 3" key="1">
    <citation type="journal article" date="2019" name="PLoS Pathog.">
        <title>Genome sequence of the bovine parasite Schistosoma bovis Tanzania.</title>
        <authorList>
            <person name="Oey H."/>
            <person name="Zakrzewski M."/>
            <person name="Gobert G."/>
            <person name="Gravermann K."/>
            <person name="Stoye J."/>
            <person name="Jones M."/>
            <person name="Mcmanus D."/>
            <person name="Krause L."/>
        </authorList>
    </citation>
    <scope>NUCLEOTIDE SEQUENCE [LARGE SCALE GENOMIC DNA]</scope>
    <source>
        <strain evidence="2 3">TAN1997</strain>
    </source>
</reference>
<name>A0A430Q4K3_SCHBO</name>
<proteinExistence type="predicted"/>
<dbReference type="Proteomes" id="UP000290809">
    <property type="component" value="Unassembled WGS sequence"/>
</dbReference>
<sequence length="1694" mass="190214">MNLSDTLPDDELQPFFVENSSLIFLVFSDCFFSLEWDVKLKGSSNCIKDLEVFCVFSNSLHLVEVIEDLLYEKNALNIRKRGIRLFLIWYQILGLNATSVCHRLFYNLVPEFGSLIAEYQKREKCDQLKHNHLQARKFSTDTRGQVMQESRSSNVVAPRERVALLTAAALGEDESDYPIHPSRLSYYQLEFACWLATFVYTGPRESSHAISSDGGFDSNFTTHGSVFGTTGPSFNLAGSFPWDTHGDPNDFLLSRHFRSFIGCPGHGEFESGSYSKVNSYSKLSSSPPVQASVYLRNGDENFVQEPTNQAASNLSPKPNSYLLKDTVVIPSTVQTSPLPQKFIFTELFFNYDEKVVSMVHEVLYGCRQNIDLVQDILHQALLLPLECHKALFFIVTVYGSWLENKHNRPIFMQALDSPMKCINPDNFVYTGILRNFQLYMALYYIIIVQFILCNTNTNITIIIWLSSAVHKKSKLFQSCKYKKKFSSYYVNPQPVKPQVNASSTEHSQMLKTNGRMNDPKQIQQSQIEDCPIDVTISKDDVGVNDPEELKGCLQNTIQIMLENMANVFYASSLNPNLSESQNTNRISTTGTDYTKYQIDLCRLVLQIFQFASNSNELTSETWSKLLSILMDIMRKTMINTSPNNVQNYKWLSNNKLTQNLFQTLNGALLRASLFSTISSESWDQCLNVYSQLSHWPSLIIEWKKVMRMLTCTMSKLVYGVDLSDLPQEKKGPRIKRLAGSTNPATRTRPKSLTEAALNYHNDNTIIITTTTTNITATTTTATTGYNSSSLATVLSSPPAPYASALSVLSIHQNSLDDDNLALNTDSIELHLSSQENSQKQFATYNELKASRNDNNTRPCIEKWTFDPGSSENYALDNNSNGNVVHSYISSNVSSINGTHDESNSQVLSNDLTEVYGNHALHSSRSISHELSNQNESKRFNVTVKSEISISESRRMSSVRRATSEITLEVVKNHHSAPQAMESSCNPRFSRLTRDDHDYQLHPELSSHHRFSDSLNLLTTVSTAALLGRFSHPLSMSFTDDKQPTYSEKASVVHHSGSTIFAISCLEDSLALSQNGLNTGSCASGEEIPNESLKFDLDSPQSPVTTYFDESIDVGTSNIPRSCDILSDEHSTLEPNRKDTLTTVPSRVVSTTNETSKLPSTASNDQLDAADLPRCILAGGSALGWTHESVVICWRRFLGILGSLHKIINPTTVNDIFNYLNEMTSCLLKIRAYQSVPSVTETCVQPIPQFVPPVNFIAPILFNTMSLSEEFIEAKRIAIRTLCDIVIRSHDGCPDPELIAHFYHLIHQISVAKQENYVFEVIRSCNMRLFGSSLPSTHLLILDFLSDVNVVLSNPNCGTEIPRSEAISIILSLLCYPYHFNHLESVDPMSMKAKTILCIDLTSKLVRSLIQAVLSDPSGEVRCLAITGLSIYCVIELVNSFSKESGTVSSVSFTSMDNLFFESIIILLGMMRFQNRAVSIVAVEMINTLAEYCHLLLYRDAKLPSLVLLSLAWTLYSTWDNTNLDSMSLTDKQFFHSLIQSIIEWSIRIPYDQLINNFENKSELKLLPASNLLDTIIEVLCFIISNNTNSQTLMNSVQNSNFPQSKILSSINFTDPLGEYINIYKQSIDINIFNAPKSDLDLSTMTAKSWIVANAENSMILYHYNDDMNSAMESVRLAARMAMSHLLNHIDQFPM</sequence>
<protein>
    <recommendedName>
        <fullName evidence="1">Ral GTPase-activating protein subunit alpha/beta N-terminal domain-containing protein</fullName>
    </recommendedName>
</protein>
<evidence type="ECO:0000313" key="3">
    <source>
        <dbReference type="Proteomes" id="UP000290809"/>
    </source>
</evidence>